<proteinExistence type="predicted"/>
<dbReference type="RefSeq" id="WP_311361421.1">
    <property type="nucleotide sequence ID" value="NZ_JAVRIE010000003.1"/>
</dbReference>
<keyword evidence="1" id="KW-0808">Transferase</keyword>
<protein>
    <submittedName>
        <fullName evidence="1">Sulfotransferase</fullName>
        <ecNumber evidence="1">2.8.2.-</ecNumber>
    </submittedName>
</protein>
<dbReference type="Pfam" id="PF13469">
    <property type="entry name" value="Sulfotransfer_3"/>
    <property type="match status" value="1"/>
</dbReference>
<accession>A0AAW8R0T6</accession>
<evidence type="ECO:0000313" key="2">
    <source>
        <dbReference type="Proteomes" id="UP001249020"/>
    </source>
</evidence>
<dbReference type="EMBL" id="JAVRIE010000003">
    <property type="protein sequence ID" value="MDT0582639.1"/>
    <property type="molecule type" value="Genomic_DNA"/>
</dbReference>
<dbReference type="PANTHER" id="PTHR10704">
    <property type="entry name" value="CARBOHYDRATE SULFOTRANSFERASE"/>
    <property type="match status" value="1"/>
</dbReference>
<gene>
    <name evidence="1" type="ORF">RM544_08805</name>
</gene>
<organism evidence="1 2">
    <name type="scientific">Brumicola blandensis</name>
    <dbReference type="NCBI Taxonomy" id="3075611"/>
    <lineage>
        <taxon>Bacteria</taxon>
        <taxon>Pseudomonadati</taxon>
        <taxon>Pseudomonadota</taxon>
        <taxon>Gammaproteobacteria</taxon>
        <taxon>Alteromonadales</taxon>
        <taxon>Alteromonadaceae</taxon>
        <taxon>Brumicola</taxon>
    </lineage>
</organism>
<dbReference type="InterPro" id="IPR027417">
    <property type="entry name" value="P-loop_NTPase"/>
</dbReference>
<dbReference type="Proteomes" id="UP001249020">
    <property type="component" value="Unassembled WGS sequence"/>
</dbReference>
<dbReference type="EC" id="2.8.2.-" evidence="1"/>
<name>A0AAW8R0T6_9ALTE</name>
<keyword evidence="2" id="KW-1185">Reference proteome</keyword>
<dbReference type="AlphaFoldDB" id="A0AAW8R0T6"/>
<comment type="caution">
    <text evidence="1">The sequence shown here is derived from an EMBL/GenBank/DDBJ whole genome shotgun (WGS) entry which is preliminary data.</text>
</comment>
<sequence>MTNENSAHATWPLFVMGTQRSGTTLLTRILSAHKDIFVQNEAELPLIFDGEQEPQKIIDKIKAELIRHDNINVDNLLSEGCKIWGLKDPQLTEHIDVLRKFLPHSKFIIILRDGRGVANSYIENKWGLGTNAYTGAQRWRKEVKQQLEFMATMPENFFFIKFEDMVKDLESSMREACTFLDIEFDPEMLNYNKQESYYEIKKENRHTFKKPDVVLTKKWQQKLSRHEISVIEHVAGDLLDEFGYERVGEPISLSSLQKAYYKVHQAIIGEIQLQYKWRRFRTKDAIKKFFKANQS</sequence>
<reference evidence="1 2" key="1">
    <citation type="submission" date="2023-09" db="EMBL/GenBank/DDBJ databases">
        <authorList>
            <person name="Rey-Velasco X."/>
        </authorList>
    </citation>
    <scope>NUCLEOTIDE SEQUENCE [LARGE SCALE GENOMIC DNA]</scope>
    <source>
        <strain evidence="1 2">W409</strain>
    </source>
</reference>
<dbReference type="GO" id="GO:0006790">
    <property type="term" value="P:sulfur compound metabolic process"/>
    <property type="evidence" value="ECO:0007669"/>
    <property type="project" value="TreeGrafter"/>
</dbReference>
<dbReference type="SUPFAM" id="SSF52540">
    <property type="entry name" value="P-loop containing nucleoside triphosphate hydrolases"/>
    <property type="match status" value="1"/>
</dbReference>
<dbReference type="PANTHER" id="PTHR10704:SF44">
    <property type="entry name" value="LD35051P-RELATED"/>
    <property type="match status" value="1"/>
</dbReference>
<evidence type="ECO:0000313" key="1">
    <source>
        <dbReference type="EMBL" id="MDT0582639.1"/>
    </source>
</evidence>
<dbReference type="InterPro" id="IPR051135">
    <property type="entry name" value="Gal/GlcNAc/GalNAc_ST"/>
</dbReference>
<dbReference type="GO" id="GO:0006044">
    <property type="term" value="P:N-acetylglucosamine metabolic process"/>
    <property type="evidence" value="ECO:0007669"/>
    <property type="project" value="TreeGrafter"/>
</dbReference>
<dbReference type="GO" id="GO:0001517">
    <property type="term" value="F:N-acetylglucosamine 6-O-sulfotransferase activity"/>
    <property type="evidence" value="ECO:0007669"/>
    <property type="project" value="TreeGrafter"/>
</dbReference>
<dbReference type="Gene3D" id="3.40.50.300">
    <property type="entry name" value="P-loop containing nucleotide triphosphate hydrolases"/>
    <property type="match status" value="1"/>
</dbReference>